<evidence type="ECO:0000259" key="2">
    <source>
        <dbReference type="Pfam" id="PF20516"/>
    </source>
</evidence>
<gene>
    <name evidence="3" type="ORF">K491DRAFT_699799</name>
</gene>
<dbReference type="Proteomes" id="UP000799324">
    <property type="component" value="Unassembled WGS sequence"/>
</dbReference>
<dbReference type="Pfam" id="PF20516">
    <property type="entry name" value="PDDEXK_12"/>
    <property type="match status" value="1"/>
</dbReference>
<evidence type="ECO:0000256" key="1">
    <source>
        <dbReference type="SAM" id="MobiDB-lite"/>
    </source>
</evidence>
<dbReference type="OrthoDB" id="4161186at2759"/>
<keyword evidence="4" id="KW-1185">Reference proteome</keyword>
<reference evidence="3" key="1">
    <citation type="journal article" date="2020" name="Stud. Mycol.">
        <title>101 Dothideomycetes genomes: a test case for predicting lifestyles and emergence of pathogens.</title>
        <authorList>
            <person name="Haridas S."/>
            <person name="Albert R."/>
            <person name="Binder M."/>
            <person name="Bloem J."/>
            <person name="Labutti K."/>
            <person name="Salamov A."/>
            <person name="Andreopoulos B."/>
            <person name="Baker S."/>
            <person name="Barry K."/>
            <person name="Bills G."/>
            <person name="Bluhm B."/>
            <person name="Cannon C."/>
            <person name="Castanera R."/>
            <person name="Culley D."/>
            <person name="Daum C."/>
            <person name="Ezra D."/>
            <person name="Gonzalez J."/>
            <person name="Henrissat B."/>
            <person name="Kuo A."/>
            <person name="Liang C."/>
            <person name="Lipzen A."/>
            <person name="Lutzoni F."/>
            <person name="Magnuson J."/>
            <person name="Mondo S."/>
            <person name="Nolan M."/>
            <person name="Ohm R."/>
            <person name="Pangilinan J."/>
            <person name="Park H.-J."/>
            <person name="Ramirez L."/>
            <person name="Alfaro M."/>
            <person name="Sun H."/>
            <person name="Tritt A."/>
            <person name="Yoshinaga Y."/>
            <person name="Zwiers L.-H."/>
            <person name="Turgeon B."/>
            <person name="Goodwin S."/>
            <person name="Spatafora J."/>
            <person name="Crous P."/>
            <person name="Grigoriev I."/>
        </authorList>
    </citation>
    <scope>NUCLEOTIDE SEQUENCE</scope>
    <source>
        <strain evidence="3">CBS 122681</strain>
    </source>
</reference>
<feature type="domain" description="PD-(D/E)XK nuclease-like" evidence="2">
    <location>
        <begin position="218"/>
        <end position="471"/>
    </location>
</feature>
<name>A0A6A6SH00_9PLEO</name>
<evidence type="ECO:0000313" key="3">
    <source>
        <dbReference type="EMBL" id="KAF2647175.1"/>
    </source>
</evidence>
<accession>A0A6A6SH00</accession>
<evidence type="ECO:0000313" key="4">
    <source>
        <dbReference type="Proteomes" id="UP000799324"/>
    </source>
</evidence>
<dbReference type="EMBL" id="MU004667">
    <property type="protein sequence ID" value="KAF2647175.1"/>
    <property type="molecule type" value="Genomic_DNA"/>
</dbReference>
<organism evidence="3 4">
    <name type="scientific">Lophiostoma macrostomum CBS 122681</name>
    <dbReference type="NCBI Taxonomy" id="1314788"/>
    <lineage>
        <taxon>Eukaryota</taxon>
        <taxon>Fungi</taxon>
        <taxon>Dikarya</taxon>
        <taxon>Ascomycota</taxon>
        <taxon>Pezizomycotina</taxon>
        <taxon>Dothideomycetes</taxon>
        <taxon>Pleosporomycetidae</taxon>
        <taxon>Pleosporales</taxon>
        <taxon>Lophiostomataceae</taxon>
        <taxon>Lophiostoma</taxon>
    </lineage>
</organism>
<feature type="compositionally biased region" description="Low complexity" evidence="1">
    <location>
        <begin position="125"/>
        <end position="147"/>
    </location>
</feature>
<sequence length="488" mass="54932">MTIARYSSKRTHDEAVYDRLHALPPSEQGPDIVRWVVAVPDSEAGHGDAVHAAKRQRVLRNLPTTSQRLNGATRNMVVSPTRRSTRDRSPKKETMPAKEVMVTTQRKGRQGRPEDANADVQRSTANAFSESAPSFPAPASSLRSLSPPKKKTASTKADLAYLNPNIEFLPLRNAEEAGISLPESVTQLWSRCEKRQFGSLMDAPVPLTDQDHRIIDDTLSDAFEQAEKWRDTATEPHWISVVVGPILHLLRRIESFKKSSIPNAKIAVLDVTPTEISPVELVPFSKDPTLYRDLDKRIDYVVGLDLHRATLKTLRRTKYCTTTPSINQTASFANETPIFLNIEVKRRHVARDPTVQLAAWIAAEFTKRRYEEWDLAFPVFAIEIDGDNWILRVAAARVMPRAGTAAESLRNGEGDIQQMEAEEGPMPLPEDEYELFFFGPLDLGNTLTLESSKRLLANLIDITKWGQSEFRPWWGVNVQRVLEKRLAS</sequence>
<feature type="compositionally biased region" description="Basic and acidic residues" evidence="1">
    <location>
        <begin position="84"/>
        <end position="96"/>
    </location>
</feature>
<dbReference type="AlphaFoldDB" id="A0A6A6SH00"/>
<feature type="compositionally biased region" description="Polar residues" evidence="1">
    <location>
        <begin position="64"/>
        <end position="78"/>
    </location>
</feature>
<feature type="region of interest" description="Disordered" evidence="1">
    <location>
        <begin position="64"/>
        <end position="154"/>
    </location>
</feature>
<proteinExistence type="predicted"/>
<dbReference type="InterPro" id="IPR046797">
    <property type="entry name" value="PDDEXK_12"/>
</dbReference>
<protein>
    <recommendedName>
        <fullName evidence="2">PD-(D/E)XK nuclease-like domain-containing protein</fullName>
    </recommendedName>
</protein>